<keyword evidence="2 5" id="KW-0378">Hydrolase</keyword>
<dbReference type="PANTHER" id="PTHR30480:SF16">
    <property type="entry name" value="GLYCOSIDE HYDROLASE FAMILY 3 DOMAIN PROTEIN"/>
    <property type="match status" value="1"/>
</dbReference>
<dbReference type="InterPro" id="IPR017853">
    <property type="entry name" value="GH"/>
</dbReference>
<accession>A0A3B1CHU8</accession>
<dbReference type="SUPFAM" id="SSF51445">
    <property type="entry name" value="(Trans)glycosidases"/>
    <property type="match status" value="1"/>
</dbReference>
<proteinExistence type="inferred from homology"/>
<name>A0A3B1CHU8_9ZZZZ</name>
<dbReference type="NCBIfam" id="NF003740">
    <property type="entry name" value="PRK05337.1"/>
    <property type="match status" value="1"/>
</dbReference>
<feature type="domain" description="Glycoside hydrolase family 3 N-terminal" evidence="4">
    <location>
        <begin position="30"/>
        <end position="361"/>
    </location>
</feature>
<protein>
    <submittedName>
        <fullName evidence="5">Beta-N-acetylglucosaminidase</fullName>
        <ecNumber evidence="5">3.2.1.52</ecNumber>
    </submittedName>
</protein>
<dbReference type="GO" id="GO:0005975">
    <property type="term" value="P:carbohydrate metabolic process"/>
    <property type="evidence" value="ECO:0007669"/>
    <property type="project" value="InterPro"/>
</dbReference>
<evidence type="ECO:0000256" key="2">
    <source>
        <dbReference type="ARBA" id="ARBA00022801"/>
    </source>
</evidence>
<dbReference type="InterPro" id="IPR036962">
    <property type="entry name" value="Glyco_hydro_3_N_sf"/>
</dbReference>
<dbReference type="GO" id="GO:0009254">
    <property type="term" value="P:peptidoglycan turnover"/>
    <property type="evidence" value="ECO:0007669"/>
    <property type="project" value="TreeGrafter"/>
</dbReference>
<dbReference type="InterPro" id="IPR050226">
    <property type="entry name" value="NagZ_Beta-hexosaminidase"/>
</dbReference>
<dbReference type="Gene3D" id="3.20.20.300">
    <property type="entry name" value="Glycoside hydrolase, family 3, N-terminal domain"/>
    <property type="match status" value="1"/>
</dbReference>
<dbReference type="Pfam" id="PF00933">
    <property type="entry name" value="Glyco_hydro_3"/>
    <property type="match status" value="1"/>
</dbReference>
<dbReference type="PROSITE" id="PS00775">
    <property type="entry name" value="GLYCOSYL_HYDROL_F3"/>
    <property type="match status" value="1"/>
</dbReference>
<dbReference type="PANTHER" id="PTHR30480">
    <property type="entry name" value="BETA-HEXOSAMINIDASE-RELATED"/>
    <property type="match status" value="1"/>
</dbReference>
<dbReference type="AlphaFoldDB" id="A0A3B1CHU8"/>
<dbReference type="EMBL" id="UOGB01000231">
    <property type="protein sequence ID" value="VAX22240.1"/>
    <property type="molecule type" value="Genomic_DNA"/>
</dbReference>
<organism evidence="5">
    <name type="scientific">hydrothermal vent metagenome</name>
    <dbReference type="NCBI Taxonomy" id="652676"/>
    <lineage>
        <taxon>unclassified sequences</taxon>
        <taxon>metagenomes</taxon>
        <taxon>ecological metagenomes</taxon>
    </lineage>
</organism>
<evidence type="ECO:0000313" key="5">
    <source>
        <dbReference type="EMBL" id="VAX22240.1"/>
    </source>
</evidence>
<gene>
    <name evidence="5" type="ORF">MNBD_NITROSPINAE03-1269</name>
</gene>
<dbReference type="InterPro" id="IPR019800">
    <property type="entry name" value="Glyco_hydro_3_AS"/>
</dbReference>
<evidence type="ECO:0000256" key="1">
    <source>
        <dbReference type="ARBA" id="ARBA00005336"/>
    </source>
</evidence>
<evidence type="ECO:0000256" key="3">
    <source>
        <dbReference type="ARBA" id="ARBA00023295"/>
    </source>
</evidence>
<reference evidence="5" key="1">
    <citation type="submission" date="2018-06" db="EMBL/GenBank/DDBJ databases">
        <authorList>
            <person name="Zhirakovskaya E."/>
        </authorList>
    </citation>
    <scope>NUCLEOTIDE SEQUENCE</scope>
</reference>
<dbReference type="InterPro" id="IPR001764">
    <property type="entry name" value="Glyco_hydro_3_N"/>
</dbReference>
<evidence type="ECO:0000259" key="4">
    <source>
        <dbReference type="Pfam" id="PF00933"/>
    </source>
</evidence>
<comment type="similarity">
    <text evidence="1">Belongs to the glycosyl hydrolase 3 family.</text>
</comment>
<sequence length="377" mass="41277">MLTKKTTGPSALPAPVIELAQTSSARDVAGQLLTLGFEGTRYTSRLGSWFKKFRPGGVILFSKNIETSPQTATLICDLKKLSEDVTGVPLIVAVDQEGGRVARLPDDFSSFMSGRYGDSYAGVKDGFPTARALGEEGSLEQAEEVYYLMGKVLSALGFNLDYAPVLDLDTNKENPVIGDRSFGCESNKVSQFGRSAIRGLRKSGMLACCKHFPGHGDTSLDSHEQLPVDERPARRFRSAEFLPFGEAVKEGIEFIMTAHIVYPAFEDKYPATLSRKIITDLLRDEIQFNGVIVSDDMDMKAVTSRFADDEAARLALLAGVDNLLVCHDGPRQWTVFETALRLIDEGALSGGEVKNRLNRLLAAKRKVLSYENQEGAH</sequence>
<dbReference type="EC" id="3.2.1.52" evidence="5"/>
<dbReference type="GO" id="GO:0004563">
    <property type="term" value="F:beta-N-acetylhexosaminidase activity"/>
    <property type="evidence" value="ECO:0007669"/>
    <property type="project" value="UniProtKB-EC"/>
</dbReference>
<keyword evidence="3 5" id="KW-0326">Glycosidase</keyword>